<gene>
    <name evidence="17" type="ORF">ENN04_02560</name>
</gene>
<keyword evidence="7 15" id="KW-0808">Transferase</keyword>
<evidence type="ECO:0000256" key="15">
    <source>
        <dbReference type="RuleBase" id="RU003750"/>
    </source>
</evidence>
<comment type="catalytic activity">
    <reaction evidence="14">
        <text>a CDP-1,2-diacyl-sn-glycerol + sn-glycerol 3-phosphate = a 1,2-diacyl-sn-glycero-3-phospho-(1'-sn-glycero-3'-phosphate) + CMP + H(+)</text>
        <dbReference type="Rhea" id="RHEA:12593"/>
        <dbReference type="ChEBI" id="CHEBI:15378"/>
        <dbReference type="ChEBI" id="CHEBI:57597"/>
        <dbReference type="ChEBI" id="CHEBI:58332"/>
        <dbReference type="ChEBI" id="CHEBI:60110"/>
        <dbReference type="ChEBI" id="CHEBI:60377"/>
        <dbReference type="EC" id="2.7.8.5"/>
    </reaction>
</comment>
<dbReference type="GO" id="GO:0008444">
    <property type="term" value="F:CDP-diacylglycerol-glycerol-3-phosphate 3-phosphatidyltransferase activity"/>
    <property type="evidence" value="ECO:0007669"/>
    <property type="project" value="UniProtKB-EC"/>
</dbReference>
<keyword evidence="9 16" id="KW-1133">Transmembrane helix</keyword>
<dbReference type="InterPro" id="IPR043130">
    <property type="entry name" value="CDP-OH_PTrfase_TM_dom"/>
</dbReference>
<dbReference type="GO" id="GO:0016020">
    <property type="term" value="C:membrane"/>
    <property type="evidence" value="ECO:0007669"/>
    <property type="project" value="UniProtKB-SubCell"/>
</dbReference>
<evidence type="ECO:0000256" key="7">
    <source>
        <dbReference type="ARBA" id="ARBA00022679"/>
    </source>
</evidence>
<name>A0A7C5SW34_9AQUI</name>
<organism evidence="17">
    <name type="scientific">Thermocrinis ruber</name>
    <dbReference type="NCBI Taxonomy" id="75906"/>
    <lineage>
        <taxon>Bacteria</taxon>
        <taxon>Pseudomonadati</taxon>
        <taxon>Aquificota</taxon>
        <taxon>Aquificia</taxon>
        <taxon>Aquificales</taxon>
        <taxon>Aquificaceae</taxon>
        <taxon>Thermocrinis</taxon>
    </lineage>
</organism>
<dbReference type="EC" id="2.7.8.5" evidence="4"/>
<evidence type="ECO:0000256" key="1">
    <source>
        <dbReference type="ARBA" id="ARBA00004141"/>
    </source>
</evidence>
<comment type="similarity">
    <text evidence="3 15">Belongs to the CDP-alcohol phosphatidyltransferase class-I family.</text>
</comment>
<dbReference type="InterPro" id="IPR000462">
    <property type="entry name" value="CDP-OH_P_trans"/>
</dbReference>
<feature type="transmembrane region" description="Helical" evidence="16">
    <location>
        <begin position="124"/>
        <end position="150"/>
    </location>
</feature>
<reference evidence="17" key="1">
    <citation type="journal article" date="2020" name="mSystems">
        <title>Genome- and Community-Level Interaction Insights into Carbon Utilization and Element Cycling Functions of Hydrothermarchaeota in Hydrothermal Sediment.</title>
        <authorList>
            <person name="Zhou Z."/>
            <person name="Liu Y."/>
            <person name="Xu W."/>
            <person name="Pan J."/>
            <person name="Luo Z.H."/>
            <person name="Li M."/>
        </authorList>
    </citation>
    <scope>NUCLEOTIDE SEQUENCE [LARGE SCALE GENOMIC DNA]</scope>
    <source>
        <strain evidence="17">SpSt-114</strain>
    </source>
</reference>
<dbReference type="InterPro" id="IPR050324">
    <property type="entry name" value="CDP-alcohol_PTase-I"/>
</dbReference>
<dbReference type="PIRSF" id="PIRSF000847">
    <property type="entry name" value="Phos_ph_gly_syn"/>
    <property type="match status" value="1"/>
</dbReference>
<dbReference type="PROSITE" id="PS00379">
    <property type="entry name" value="CDP_ALCOHOL_P_TRANSF"/>
    <property type="match status" value="1"/>
</dbReference>
<evidence type="ECO:0000256" key="12">
    <source>
        <dbReference type="ARBA" id="ARBA00023209"/>
    </source>
</evidence>
<evidence type="ECO:0000256" key="10">
    <source>
        <dbReference type="ARBA" id="ARBA00023098"/>
    </source>
</evidence>
<dbReference type="Pfam" id="PF01066">
    <property type="entry name" value="CDP-OH_P_transf"/>
    <property type="match status" value="1"/>
</dbReference>
<keyword evidence="12" id="KW-0594">Phospholipid biosynthesis</keyword>
<evidence type="ECO:0000256" key="5">
    <source>
        <dbReference type="ARBA" id="ARBA00014944"/>
    </source>
</evidence>
<keyword evidence="6" id="KW-0444">Lipid biosynthesis</keyword>
<dbReference type="PANTHER" id="PTHR14269:SF62">
    <property type="entry name" value="CDP-DIACYLGLYCEROL--GLYCEROL-3-PHOSPHATE 3-PHOSPHATIDYLTRANSFERASE 1, CHLOROPLASTIC"/>
    <property type="match status" value="1"/>
</dbReference>
<dbReference type="AlphaFoldDB" id="A0A7C5SW34"/>
<keyword evidence="10" id="KW-0443">Lipid metabolism</keyword>
<evidence type="ECO:0000256" key="9">
    <source>
        <dbReference type="ARBA" id="ARBA00022989"/>
    </source>
</evidence>
<protein>
    <recommendedName>
        <fullName evidence="5">CDP-diacylglycerol--glycerol-3-phosphate 3-phosphatidyltransferase</fullName>
        <ecNumber evidence="4">2.7.8.5</ecNumber>
    </recommendedName>
</protein>
<evidence type="ECO:0000256" key="3">
    <source>
        <dbReference type="ARBA" id="ARBA00010441"/>
    </source>
</evidence>
<dbReference type="PANTHER" id="PTHR14269">
    <property type="entry name" value="CDP-DIACYLGLYCEROL--GLYCEROL-3-PHOSPHATE 3-PHOSPHATIDYLTRANSFERASE-RELATED"/>
    <property type="match status" value="1"/>
</dbReference>
<dbReference type="EMBL" id="DSAC01000032">
    <property type="protein sequence ID" value="HHO73501.1"/>
    <property type="molecule type" value="Genomic_DNA"/>
</dbReference>
<evidence type="ECO:0000256" key="6">
    <source>
        <dbReference type="ARBA" id="ARBA00022516"/>
    </source>
</evidence>
<evidence type="ECO:0000256" key="8">
    <source>
        <dbReference type="ARBA" id="ARBA00022692"/>
    </source>
</evidence>
<comment type="caution">
    <text evidence="17">The sequence shown here is derived from an EMBL/GenBank/DDBJ whole genome shotgun (WGS) entry which is preliminary data.</text>
</comment>
<evidence type="ECO:0000313" key="17">
    <source>
        <dbReference type="EMBL" id="HHO73501.1"/>
    </source>
</evidence>
<dbReference type="InterPro" id="IPR048254">
    <property type="entry name" value="CDP_ALCOHOL_P_TRANSF_CS"/>
</dbReference>
<accession>A0A7C5SW34</accession>
<evidence type="ECO:0000256" key="14">
    <source>
        <dbReference type="ARBA" id="ARBA00048586"/>
    </source>
</evidence>
<keyword evidence="13" id="KW-1208">Phospholipid metabolism</keyword>
<dbReference type="InterPro" id="IPR004570">
    <property type="entry name" value="Phosphatidylglycerol_P_synth"/>
</dbReference>
<sequence>MANYITLFRFLLIFLTVPSILNQHHKLALLLILLGALSDWLDGDTARKRSEVSKLGVILDPFVDKVFVLSCLSAYLYLGQVSPYAFILLLIRELYISFLRSFAVEKGYLMSASSLGKLKTFAEFTTLVLLALGSTLGSPVLWFSVLLAYLSALDYTLSFFRRF</sequence>
<evidence type="ECO:0000256" key="2">
    <source>
        <dbReference type="ARBA" id="ARBA00005042"/>
    </source>
</evidence>
<feature type="transmembrane region" description="Helical" evidence="16">
    <location>
        <begin position="55"/>
        <end position="78"/>
    </location>
</feature>
<evidence type="ECO:0000256" key="4">
    <source>
        <dbReference type="ARBA" id="ARBA00013170"/>
    </source>
</evidence>
<feature type="transmembrane region" description="Helical" evidence="16">
    <location>
        <begin position="5"/>
        <end position="21"/>
    </location>
</feature>
<proteinExistence type="inferred from homology"/>
<keyword evidence="11 16" id="KW-0472">Membrane</keyword>
<evidence type="ECO:0000256" key="13">
    <source>
        <dbReference type="ARBA" id="ARBA00023264"/>
    </source>
</evidence>
<dbReference type="GO" id="GO:0046474">
    <property type="term" value="P:glycerophospholipid biosynthetic process"/>
    <property type="evidence" value="ECO:0007669"/>
    <property type="project" value="TreeGrafter"/>
</dbReference>
<comment type="pathway">
    <text evidence="2">Phospholipid metabolism; phosphatidylglycerol biosynthesis; phosphatidylglycerol from CDP-diacylglycerol: step 1/2.</text>
</comment>
<comment type="subcellular location">
    <subcellularLocation>
        <location evidence="1">Membrane</location>
        <topology evidence="1">Multi-pass membrane protein</topology>
    </subcellularLocation>
</comment>
<keyword evidence="8 16" id="KW-0812">Transmembrane</keyword>
<evidence type="ECO:0000256" key="16">
    <source>
        <dbReference type="SAM" id="Phobius"/>
    </source>
</evidence>
<evidence type="ECO:0000256" key="11">
    <source>
        <dbReference type="ARBA" id="ARBA00023136"/>
    </source>
</evidence>
<dbReference type="Gene3D" id="1.20.120.1760">
    <property type="match status" value="1"/>
</dbReference>